<proteinExistence type="inferred from homology"/>
<evidence type="ECO:0000313" key="3">
    <source>
        <dbReference type="Proteomes" id="UP000694941"/>
    </source>
</evidence>
<dbReference type="Pfam" id="PF00112">
    <property type="entry name" value="Peptidase_C1"/>
    <property type="match status" value="1"/>
</dbReference>
<protein>
    <submittedName>
        <fullName evidence="4">Tubulointerstitial nephritis antigen-like</fullName>
    </submittedName>
</protein>
<evidence type="ECO:0000259" key="2">
    <source>
        <dbReference type="Pfam" id="PF00112"/>
    </source>
</evidence>
<dbReference type="InterPro" id="IPR013128">
    <property type="entry name" value="Peptidase_C1A"/>
</dbReference>
<dbReference type="PANTHER" id="PTHR12411">
    <property type="entry name" value="CYSTEINE PROTEASE FAMILY C1-RELATED"/>
    <property type="match status" value="1"/>
</dbReference>
<dbReference type="Gene3D" id="3.90.70.10">
    <property type="entry name" value="Cysteine proteinases"/>
    <property type="match status" value="1"/>
</dbReference>
<dbReference type="InterPro" id="IPR038765">
    <property type="entry name" value="Papain-like_cys_pep_sf"/>
</dbReference>
<reference evidence="4" key="1">
    <citation type="submission" date="2025-08" db="UniProtKB">
        <authorList>
            <consortium name="RefSeq"/>
        </authorList>
    </citation>
    <scope>IDENTIFICATION</scope>
    <source>
        <tissue evidence="4">Muscle</tissue>
    </source>
</reference>
<feature type="non-terminal residue" evidence="4">
    <location>
        <position position="1"/>
    </location>
</feature>
<keyword evidence="3" id="KW-1185">Reference proteome</keyword>
<accession>A0ABM1C301</accession>
<name>A0ABM1C301_LIMPO</name>
<evidence type="ECO:0000313" key="4">
    <source>
        <dbReference type="RefSeq" id="XP_013793291.1"/>
    </source>
</evidence>
<organism evidence="3 4">
    <name type="scientific">Limulus polyphemus</name>
    <name type="common">Atlantic horseshoe crab</name>
    <dbReference type="NCBI Taxonomy" id="6850"/>
    <lineage>
        <taxon>Eukaryota</taxon>
        <taxon>Metazoa</taxon>
        <taxon>Ecdysozoa</taxon>
        <taxon>Arthropoda</taxon>
        <taxon>Chelicerata</taxon>
        <taxon>Merostomata</taxon>
        <taxon>Xiphosura</taxon>
        <taxon>Limulidae</taxon>
        <taxon>Limulus</taxon>
    </lineage>
</organism>
<dbReference type="GeneID" id="106477247"/>
<evidence type="ECO:0000256" key="1">
    <source>
        <dbReference type="ARBA" id="ARBA00008455"/>
    </source>
</evidence>
<dbReference type="InterPro" id="IPR000668">
    <property type="entry name" value="Peptidase_C1A_C"/>
</dbReference>
<dbReference type="RefSeq" id="XP_013793291.1">
    <property type="nucleotide sequence ID" value="XM_013937837.2"/>
</dbReference>
<dbReference type="Proteomes" id="UP000694941">
    <property type="component" value="Unplaced"/>
</dbReference>
<comment type="similarity">
    <text evidence="1">Belongs to the peptidase C1 family.</text>
</comment>
<dbReference type="SUPFAM" id="SSF54001">
    <property type="entry name" value="Cysteine proteinases"/>
    <property type="match status" value="1"/>
</dbReference>
<feature type="domain" description="Peptidase C1A papain C-terminal" evidence="2">
    <location>
        <begin position="142"/>
        <end position="225"/>
    </location>
</feature>
<gene>
    <name evidence="4" type="primary">LOC106477247</name>
</gene>
<sequence length="231" mass="26490">LLPRWRSLQRWTKVEEKLQHVDYVSLPMITSLPTADQMTISAGNFSLVFTITYQSFAIKSMLLLDFFLHITDFVCEDKPCLIQPKLIEAVNQGNYGWRASNYSFFWGLTLEEGISYRLGTLKPHGETVQMNEIHAKNHRPLQETFDSRLEWPGLIQEISDQGNCSSSWAFSTAALSSDRRAIQSKGRERITLSPQQLISCNSRGQKGCQGGHVDRAWWFMRKQGCVHFAEK</sequence>